<gene>
    <name evidence="2" type="ORF">AAW31_00200</name>
</gene>
<dbReference type="KEGG" id="nco:AAW31_00200"/>
<feature type="compositionally biased region" description="Polar residues" evidence="1">
    <location>
        <begin position="9"/>
        <end position="25"/>
    </location>
</feature>
<evidence type="ECO:0000256" key="1">
    <source>
        <dbReference type="SAM" id="MobiDB-lite"/>
    </source>
</evidence>
<feature type="region of interest" description="Disordered" evidence="1">
    <location>
        <begin position="1"/>
        <end position="58"/>
    </location>
</feature>
<keyword evidence="3" id="KW-1185">Reference proteome</keyword>
<evidence type="ECO:0000313" key="2">
    <source>
        <dbReference type="EMBL" id="AKH36598.1"/>
    </source>
</evidence>
<dbReference type="PATRIC" id="fig|44574.3.peg.50"/>
<dbReference type="AlphaFoldDB" id="A0A0F7KBU9"/>
<organism evidence="2 3">
    <name type="scientific">Nitrosomonas communis</name>
    <dbReference type="NCBI Taxonomy" id="44574"/>
    <lineage>
        <taxon>Bacteria</taxon>
        <taxon>Pseudomonadati</taxon>
        <taxon>Pseudomonadota</taxon>
        <taxon>Betaproteobacteria</taxon>
        <taxon>Nitrosomonadales</taxon>
        <taxon>Nitrosomonadaceae</taxon>
        <taxon>Nitrosomonas</taxon>
    </lineage>
</organism>
<feature type="compositionally biased region" description="Basic and acidic residues" evidence="1">
    <location>
        <begin position="44"/>
        <end position="54"/>
    </location>
</feature>
<dbReference type="EMBL" id="CP011451">
    <property type="protein sequence ID" value="AKH36598.1"/>
    <property type="molecule type" value="Genomic_DNA"/>
</dbReference>
<sequence>MSGGPGSKDQGSNDEGNKDQGSNDLGSKDNQDNLGGQYKYYHQRNVDTRPDQPCHGDQGADNFIFQGMGNWKIDNFACQEGDRLDLSGYGLARDEIASYVTNVTIQADTLIVNFGDNVSITVVGQTPTWDHVICAQPL</sequence>
<accession>A0A0F7KBU9</accession>
<dbReference type="Proteomes" id="UP000034156">
    <property type="component" value="Chromosome"/>
</dbReference>
<reference evidence="2 3" key="2">
    <citation type="journal article" date="2016" name="Genome Announc.">
        <title>Genome Sequence of Nitrosomonas communis Strain Nm2, a Mesophilic Ammonia-Oxidizing Bacterium Isolated from Mediterranean Soil.</title>
        <authorList>
            <person name="Kozlowski J.A."/>
            <person name="Kits K.D."/>
            <person name="Stein L.Y."/>
        </authorList>
    </citation>
    <scope>NUCLEOTIDE SEQUENCE [LARGE SCALE GENOMIC DNA]</scope>
    <source>
        <strain evidence="2 3">Nm2</strain>
    </source>
</reference>
<protein>
    <submittedName>
        <fullName evidence="2">Uncharacterized protein</fullName>
    </submittedName>
</protein>
<evidence type="ECO:0000313" key="3">
    <source>
        <dbReference type="Proteomes" id="UP000034156"/>
    </source>
</evidence>
<reference evidence="3" key="1">
    <citation type="submission" date="2015-05" db="EMBL/GenBank/DDBJ databases">
        <title>Draft genome of Nitrosomonas communis strain Nm2.</title>
        <authorList>
            <person name="Kozlowski J.A."/>
            <person name="Kits K.D."/>
            <person name="Stein L.Y."/>
        </authorList>
    </citation>
    <scope>NUCLEOTIDE SEQUENCE [LARGE SCALE GENOMIC DNA]</scope>
    <source>
        <strain evidence="3">Nm2</strain>
    </source>
</reference>
<proteinExistence type="predicted"/>
<name>A0A0F7KBU9_9PROT</name>